<dbReference type="Pfam" id="PF13416">
    <property type="entry name" value="SBP_bac_8"/>
    <property type="match status" value="1"/>
</dbReference>
<evidence type="ECO:0000313" key="4">
    <source>
        <dbReference type="EMBL" id="CAF1303402.1"/>
    </source>
</evidence>
<gene>
    <name evidence="4" type="ORF">EDS130_LOCUS30737</name>
    <name evidence="3" type="ORF">XAT740_LOCUS27805</name>
</gene>
<evidence type="ECO:0000313" key="5">
    <source>
        <dbReference type="Proteomes" id="UP000663828"/>
    </source>
</evidence>
<dbReference type="Gene3D" id="3.40.190.10">
    <property type="entry name" value="Periplasmic binding protein-like II"/>
    <property type="match status" value="1"/>
</dbReference>
<feature type="region of interest" description="Disordered" evidence="1">
    <location>
        <begin position="444"/>
        <end position="490"/>
    </location>
</feature>
<dbReference type="Proteomes" id="UP000663828">
    <property type="component" value="Unassembled WGS sequence"/>
</dbReference>
<evidence type="ECO:0000313" key="6">
    <source>
        <dbReference type="Proteomes" id="UP000663852"/>
    </source>
</evidence>
<sequence length="490" mass="54986">MYTIVTTAILLIFLTSGHYTLDVQFHSNTPDVIPKARTSKGITLKVALYPFLPDSAGDNFANLTRFIREEFVKVQPDIDLQLRPLSQDADFYSLATLKSWLLSNGEGYDIVEIDTVLLGDVVNAGLIAPIFPIPDNHSDWHPTAARAVQFNQVVYGYPHLMCANFLFTRNEQVAQVKTLDQLIHILGSTPTDKYRLIGNLNSSWDLPGLWVNSYQNSNGMGSDVQAFAVHSYQTTSFESMRKLSQLCERSGGENYCLNGVFRNNATMIASLFATKQAAAMIGYSERLFLILKNTQPDDYLNIKIIPLTVGSVDNQPIYFTDAFVFRRNMSDDVANAARSFVEFMNTPRMQAAVVGSEDSINPKLRYLLPVSRNAFNEPILANDRFYQQYFRNLSVGYPFTTLGFPNARQDIQKAIYVDKVDRLPGGFMNFTCRIHFKTELEHTPSEKVDGADSEDCVSSLSNRTSNERSTSPTATETCAVSNRQHEIRTG</sequence>
<proteinExistence type="predicted"/>
<feature type="chain" id="PRO_5036411466" description="Thiamine pyridinylase" evidence="2">
    <location>
        <begin position="18"/>
        <end position="490"/>
    </location>
</feature>
<accession>A0A815DM57</accession>
<evidence type="ECO:0000256" key="1">
    <source>
        <dbReference type="SAM" id="MobiDB-lite"/>
    </source>
</evidence>
<keyword evidence="5" id="KW-1185">Reference proteome</keyword>
<feature type="signal peptide" evidence="2">
    <location>
        <begin position="1"/>
        <end position="17"/>
    </location>
</feature>
<evidence type="ECO:0000256" key="2">
    <source>
        <dbReference type="SAM" id="SignalP"/>
    </source>
</evidence>
<dbReference type="InterPro" id="IPR006059">
    <property type="entry name" value="SBP"/>
</dbReference>
<dbReference type="OrthoDB" id="10028214at2759"/>
<keyword evidence="2" id="KW-0732">Signal</keyword>
<reference evidence="4" key="1">
    <citation type="submission" date="2021-02" db="EMBL/GenBank/DDBJ databases">
        <authorList>
            <person name="Nowell W R."/>
        </authorList>
    </citation>
    <scope>NUCLEOTIDE SEQUENCE</scope>
</reference>
<evidence type="ECO:0008006" key="7">
    <source>
        <dbReference type="Google" id="ProtNLM"/>
    </source>
</evidence>
<evidence type="ECO:0000313" key="3">
    <source>
        <dbReference type="EMBL" id="CAF1280801.1"/>
    </source>
</evidence>
<dbReference type="SUPFAM" id="SSF53850">
    <property type="entry name" value="Periplasmic binding protein-like II"/>
    <property type="match status" value="1"/>
</dbReference>
<dbReference type="Proteomes" id="UP000663852">
    <property type="component" value="Unassembled WGS sequence"/>
</dbReference>
<name>A0A815DM57_ADIRI</name>
<feature type="compositionally biased region" description="Polar residues" evidence="1">
    <location>
        <begin position="456"/>
        <end position="482"/>
    </location>
</feature>
<dbReference type="EMBL" id="CAJNOR010002341">
    <property type="protein sequence ID" value="CAF1280801.1"/>
    <property type="molecule type" value="Genomic_DNA"/>
</dbReference>
<organism evidence="4 6">
    <name type="scientific">Adineta ricciae</name>
    <name type="common">Rotifer</name>
    <dbReference type="NCBI Taxonomy" id="249248"/>
    <lineage>
        <taxon>Eukaryota</taxon>
        <taxon>Metazoa</taxon>
        <taxon>Spiralia</taxon>
        <taxon>Gnathifera</taxon>
        <taxon>Rotifera</taxon>
        <taxon>Eurotatoria</taxon>
        <taxon>Bdelloidea</taxon>
        <taxon>Adinetida</taxon>
        <taxon>Adinetidae</taxon>
        <taxon>Adineta</taxon>
    </lineage>
</organism>
<dbReference type="EMBL" id="CAJNOJ010000218">
    <property type="protein sequence ID" value="CAF1303402.1"/>
    <property type="molecule type" value="Genomic_DNA"/>
</dbReference>
<protein>
    <recommendedName>
        <fullName evidence="7">Thiamine pyridinylase</fullName>
    </recommendedName>
</protein>
<dbReference type="AlphaFoldDB" id="A0A815DM57"/>
<comment type="caution">
    <text evidence="4">The sequence shown here is derived from an EMBL/GenBank/DDBJ whole genome shotgun (WGS) entry which is preliminary data.</text>
</comment>